<dbReference type="RefSeq" id="WP_182168198.1">
    <property type="nucleotide sequence ID" value="NZ_JACFXV010000067.1"/>
</dbReference>
<keyword evidence="2" id="KW-0238">DNA-binding</keyword>
<name>A0A839AKG6_9HYPH</name>
<organism evidence="5 6">
    <name type="scientific">Stappia albiluteola</name>
    <dbReference type="NCBI Taxonomy" id="2758565"/>
    <lineage>
        <taxon>Bacteria</taxon>
        <taxon>Pseudomonadati</taxon>
        <taxon>Pseudomonadota</taxon>
        <taxon>Alphaproteobacteria</taxon>
        <taxon>Hyphomicrobiales</taxon>
        <taxon>Stappiaceae</taxon>
        <taxon>Stappia</taxon>
    </lineage>
</organism>
<evidence type="ECO:0000313" key="6">
    <source>
        <dbReference type="Proteomes" id="UP000541109"/>
    </source>
</evidence>
<dbReference type="PANTHER" id="PTHR35790:SF4">
    <property type="entry name" value="HTH-TYPE TRANSCRIPTIONAL REGULATOR PCHR"/>
    <property type="match status" value="1"/>
</dbReference>
<dbReference type="PROSITE" id="PS50995">
    <property type="entry name" value="HTH_MARR_2"/>
    <property type="match status" value="1"/>
</dbReference>
<dbReference type="InterPro" id="IPR036390">
    <property type="entry name" value="WH_DNA-bd_sf"/>
</dbReference>
<dbReference type="SUPFAM" id="SSF46785">
    <property type="entry name" value="Winged helix' DNA-binding domain"/>
    <property type="match status" value="1"/>
</dbReference>
<protein>
    <submittedName>
        <fullName evidence="5">MarR family transcriptional regulator</fullName>
    </submittedName>
</protein>
<reference evidence="5 6" key="1">
    <citation type="submission" date="2020-07" db="EMBL/GenBank/DDBJ databases">
        <title>Stappia sp., F7233, whole genome shotgun sequencing project.</title>
        <authorList>
            <person name="Jiang S."/>
            <person name="Liu Z.W."/>
            <person name="Du Z.J."/>
        </authorList>
    </citation>
    <scope>NUCLEOTIDE SEQUENCE [LARGE SCALE GENOMIC DNA]</scope>
    <source>
        <strain evidence="5 6">F7233</strain>
    </source>
</reference>
<evidence type="ECO:0000259" key="4">
    <source>
        <dbReference type="PROSITE" id="PS50995"/>
    </source>
</evidence>
<gene>
    <name evidence="5" type="ORF">H2509_19760</name>
</gene>
<dbReference type="InterPro" id="IPR036388">
    <property type="entry name" value="WH-like_DNA-bd_sf"/>
</dbReference>
<keyword evidence="1" id="KW-0805">Transcription regulation</keyword>
<keyword evidence="3" id="KW-0804">Transcription</keyword>
<dbReference type="GO" id="GO:0003677">
    <property type="term" value="F:DNA binding"/>
    <property type="evidence" value="ECO:0007669"/>
    <property type="project" value="UniProtKB-KW"/>
</dbReference>
<dbReference type="PANTHER" id="PTHR35790">
    <property type="entry name" value="HTH-TYPE TRANSCRIPTIONAL REGULATOR PCHR"/>
    <property type="match status" value="1"/>
</dbReference>
<dbReference type="GO" id="GO:0003700">
    <property type="term" value="F:DNA-binding transcription factor activity"/>
    <property type="evidence" value="ECO:0007669"/>
    <property type="project" value="InterPro"/>
</dbReference>
<evidence type="ECO:0000256" key="1">
    <source>
        <dbReference type="ARBA" id="ARBA00023015"/>
    </source>
</evidence>
<sequence length="162" mass="17976">MAKTTGSSASERLELEKFLPYRLNVLAEVVSQSLSRLYESRFGIAIPEWRIVATLGQYRRMTAKEIGAHSHMHKTKVSRAVAALEAKGLLARTPNDEDMREAFLQLTPRGEDVYKALAPDALAFSDALLDALDADEKAALEIILTRLTDRSIALAENFIKSD</sequence>
<dbReference type="PRINTS" id="PR00598">
    <property type="entry name" value="HTHMARR"/>
</dbReference>
<dbReference type="EMBL" id="JACFXV010000067">
    <property type="protein sequence ID" value="MBA5779372.1"/>
    <property type="molecule type" value="Genomic_DNA"/>
</dbReference>
<evidence type="ECO:0000256" key="2">
    <source>
        <dbReference type="ARBA" id="ARBA00023125"/>
    </source>
</evidence>
<dbReference type="Proteomes" id="UP000541109">
    <property type="component" value="Unassembled WGS sequence"/>
</dbReference>
<dbReference type="Pfam" id="PF01047">
    <property type="entry name" value="MarR"/>
    <property type="match status" value="1"/>
</dbReference>
<dbReference type="InterPro" id="IPR000835">
    <property type="entry name" value="HTH_MarR-typ"/>
</dbReference>
<keyword evidence="6" id="KW-1185">Reference proteome</keyword>
<comment type="caution">
    <text evidence="5">The sequence shown here is derived from an EMBL/GenBank/DDBJ whole genome shotgun (WGS) entry which is preliminary data.</text>
</comment>
<dbReference type="AlphaFoldDB" id="A0A839AKG6"/>
<proteinExistence type="predicted"/>
<evidence type="ECO:0000256" key="3">
    <source>
        <dbReference type="ARBA" id="ARBA00023163"/>
    </source>
</evidence>
<dbReference type="SMART" id="SM00347">
    <property type="entry name" value="HTH_MARR"/>
    <property type="match status" value="1"/>
</dbReference>
<feature type="domain" description="HTH marR-type" evidence="4">
    <location>
        <begin position="16"/>
        <end position="149"/>
    </location>
</feature>
<dbReference type="InterPro" id="IPR052067">
    <property type="entry name" value="Metal_resp_HTH_trans_reg"/>
</dbReference>
<accession>A0A839AKG6</accession>
<dbReference type="Gene3D" id="1.10.10.10">
    <property type="entry name" value="Winged helix-like DNA-binding domain superfamily/Winged helix DNA-binding domain"/>
    <property type="match status" value="1"/>
</dbReference>
<evidence type="ECO:0000313" key="5">
    <source>
        <dbReference type="EMBL" id="MBA5779372.1"/>
    </source>
</evidence>